<name>A0A9N9P278_9GLOM</name>
<proteinExistence type="predicted"/>
<feature type="non-terminal residue" evidence="2">
    <location>
        <position position="1"/>
    </location>
</feature>
<feature type="region of interest" description="Disordered" evidence="1">
    <location>
        <begin position="21"/>
        <end position="54"/>
    </location>
</feature>
<evidence type="ECO:0000313" key="2">
    <source>
        <dbReference type="EMBL" id="CAG8795691.1"/>
    </source>
</evidence>
<evidence type="ECO:0000256" key="1">
    <source>
        <dbReference type="SAM" id="MobiDB-lite"/>
    </source>
</evidence>
<accession>A0A9N9P278</accession>
<dbReference type="EMBL" id="CAJVPY010030680">
    <property type="protein sequence ID" value="CAG8795691.1"/>
    <property type="molecule type" value="Genomic_DNA"/>
</dbReference>
<protein>
    <submittedName>
        <fullName evidence="2">21817_t:CDS:1</fullName>
    </submittedName>
</protein>
<organism evidence="2 3">
    <name type="scientific">Dentiscutata erythropus</name>
    <dbReference type="NCBI Taxonomy" id="1348616"/>
    <lineage>
        <taxon>Eukaryota</taxon>
        <taxon>Fungi</taxon>
        <taxon>Fungi incertae sedis</taxon>
        <taxon>Mucoromycota</taxon>
        <taxon>Glomeromycotina</taxon>
        <taxon>Glomeromycetes</taxon>
        <taxon>Diversisporales</taxon>
        <taxon>Gigasporaceae</taxon>
        <taxon>Dentiscutata</taxon>
    </lineage>
</organism>
<sequence>PLISILKLINEFLCSNNYTVDNEKKNSESDKENINSEMTSEMTSGMKSKYELNL</sequence>
<dbReference type="AlphaFoldDB" id="A0A9N9P278"/>
<feature type="compositionally biased region" description="Basic and acidic residues" evidence="1">
    <location>
        <begin position="21"/>
        <end position="34"/>
    </location>
</feature>
<feature type="compositionally biased region" description="Polar residues" evidence="1">
    <location>
        <begin position="35"/>
        <end position="46"/>
    </location>
</feature>
<reference evidence="2" key="1">
    <citation type="submission" date="2021-06" db="EMBL/GenBank/DDBJ databases">
        <authorList>
            <person name="Kallberg Y."/>
            <person name="Tangrot J."/>
            <person name="Rosling A."/>
        </authorList>
    </citation>
    <scope>NUCLEOTIDE SEQUENCE</scope>
    <source>
        <strain evidence="2">MA453B</strain>
    </source>
</reference>
<dbReference type="Proteomes" id="UP000789405">
    <property type="component" value="Unassembled WGS sequence"/>
</dbReference>
<comment type="caution">
    <text evidence="2">The sequence shown here is derived from an EMBL/GenBank/DDBJ whole genome shotgun (WGS) entry which is preliminary data.</text>
</comment>
<keyword evidence="3" id="KW-1185">Reference proteome</keyword>
<gene>
    <name evidence="2" type="ORF">DERYTH_LOCUS22326</name>
</gene>
<evidence type="ECO:0000313" key="3">
    <source>
        <dbReference type="Proteomes" id="UP000789405"/>
    </source>
</evidence>